<comment type="similarity">
    <text evidence="1">In the C-terminal section; belongs to the class-I pyridoxal-phosphate-dependent aminotransferase family.</text>
</comment>
<evidence type="ECO:0000256" key="2">
    <source>
        <dbReference type="ARBA" id="ARBA00022898"/>
    </source>
</evidence>
<keyword evidence="7" id="KW-0808">Transferase</keyword>
<dbReference type="GO" id="GO:0030170">
    <property type="term" value="F:pyridoxal phosphate binding"/>
    <property type="evidence" value="ECO:0007669"/>
    <property type="project" value="InterPro"/>
</dbReference>
<keyword evidence="2" id="KW-0663">Pyridoxal phosphate</keyword>
<dbReference type="AlphaFoldDB" id="A0A1H2VG46"/>
<dbReference type="Gene3D" id="3.40.640.10">
    <property type="entry name" value="Type I PLP-dependent aspartate aminotransferase-like (Major domain)"/>
    <property type="match status" value="1"/>
</dbReference>
<sequence>MLTTFNFRAQPGKEPLYRQLADYFRQEIRQQHLVSQDFLPSIRKLTRDLKLSRTTVENAYQILIDQGYVENLPNRGYRVAVYQPREASEGQEAGEELRRPEVRWNFSNNYIDTSTFDTVLWRRCLNQVLRNPASIAGYGDPQGEPELRRVLARYSYASRGVVCRPEQILVGAGLQTLLLILLPLLPLDQKVAGLEAPGFPQAEQIFHLMGWKTRLFDPADPKGDWPGLLMISPANPYKGRALTEKERNNLIVATQLERVYLLEDDYNGEFRYLHRPTPALHSFGNREQIIYLGSFSRTMLPSLRISYLVLPEKLLPAYEAIADRYNQTSSTVEQLALAAYIEEGHLTRHIRKLRSLYRTKSRRLKEELTSRFGSKVRLLSYGSGLHLHIALDLPGTAEELARKALAQGVRVIPVRGTEPGRSPEFLLSFAGIPEEKIREGVEAFREALEK</sequence>
<gene>
    <name evidence="7" type="ORF">SAMN05216495_10431</name>
</gene>
<feature type="domain" description="HTH gntR-type" evidence="6">
    <location>
        <begin position="14"/>
        <end position="82"/>
    </location>
</feature>
<dbReference type="Proteomes" id="UP000182379">
    <property type="component" value="Unassembled WGS sequence"/>
</dbReference>
<dbReference type="InterPro" id="IPR004839">
    <property type="entry name" value="Aminotransferase_I/II_large"/>
</dbReference>
<organism evidence="7 8">
    <name type="scientific">Acidaminococcus fermentans</name>
    <dbReference type="NCBI Taxonomy" id="905"/>
    <lineage>
        <taxon>Bacteria</taxon>
        <taxon>Bacillati</taxon>
        <taxon>Bacillota</taxon>
        <taxon>Negativicutes</taxon>
        <taxon>Acidaminococcales</taxon>
        <taxon>Acidaminococcaceae</taxon>
        <taxon>Acidaminococcus</taxon>
    </lineage>
</organism>
<protein>
    <submittedName>
        <fullName evidence="7">GntR family transcriptional regulator / MocR family aminotransferase</fullName>
    </submittedName>
</protein>
<dbReference type="InterPro" id="IPR000524">
    <property type="entry name" value="Tscrpt_reg_HTH_GntR"/>
</dbReference>
<dbReference type="CDD" id="cd00609">
    <property type="entry name" value="AAT_like"/>
    <property type="match status" value="1"/>
</dbReference>
<dbReference type="InterPro" id="IPR015421">
    <property type="entry name" value="PyrdxlP-dep_Trfase_major"/>
</dbReference>
<keyword evidence="5" id="KW-0804">Transcription</keyword>
<dbReference type="InterPro" id="IPR015424">
    <property type="entry name" value="PyrdxlP-dep_Trfase"/>
</dbReference>
<dbReference type="SMART" id="SM00345">
    <property type="entry name" value="HTH_GNTR"/>
    <property type="match status" value="1"/>
</dbReference>
<dbReference type="InterPro" id="IPR051446">
    <property type="entry name" value="HTH_trans_reg/aminotransferase"/>
</dbReference>
<dbReference type="PANTHER" id="PTHR46577">
    <property type="entry name" value="HTH-TYPE TRANSCRIPTIONAL REGULATORY PROTEIN GABR"/>
    <property type="match status" value="1"/>
</dbReference>
<proteinExistence type="inferred from homology"/>
<evidence type="ECO:0000256" key="1">
    <source>
        <dbReference type="ARBA" id="ARBA00005384"/>
    </source>
</evidence>
<dbReference type="PANTHER" id="PTHR46577:SF1">
    <property type="entry name" value="HTH-TYPE TRANSCRIPTIONAL REGULATORY PROTEIN GABR"/>
    <property type="match status" value="1"/>
</dbReference>
<dbReference type="InterPro" id="IPR036388">
    <property type="entry name" value="WH-like_DNA-bd_sf"/>
</dbReference>
<evidence type="ECO:0000313" key="7">
    <source>
        <dbReference type="EMBL" id="SDW67180.1"/>
    </source>
</evidence>
<dbReference type="Gene3D" id="1.10.10.10">
    <property type="entry name" value="Winged helix-like DNA-binding domain superfamily/Winged helix DNA-binding domain"/>
    <property type="match status" value="1"/>
</dbReference>
<dbReference type="CDD" id="cd07377">
    <property type="entry name" value="WHTH_GntR"/>
    <property type="match status" value="1"/>
</dbReference>
<dbReference type="PROSITE" id="PS50949">
    <property type="entry name" value="HTH_GNTR"/>
    <property type="match status" value="1"/>
</dbReference>
<dbReference type="RefSeq" id="WP_074705081.1">
    <property type="nucleotide sequence ID" value="NZ_CBCSNF010000012.1"/>
</dbReference>
<dbReference type="Pfam" id="PF00155">
    <property type="entry name" value="Aminotran_1_2"/>
    <property type="match status" value="1"/>
</dbReference>
<evidence type="ECO:0000256" key="5">
    <source>
        <dbReference type="ARBA" id="ARBA00023163"/>
    </source>
</evidence>
<dbReference type="GO" id="GO:0003677">
    <property type="term" value="F:DNA binding"/>
    <property type="evidence" value="ECO:0007669"/>
    <property type="project" value="UniProtKB-KW"/>
</dbReference>
<dbReference type="SUPFAM" id="SSF46785">
    <property type="entry name" value="Winged helix' DNA-binding domain"/>
    <property type="match status" value="1"/>
</dbReference>
<comment type="caution">
    <text evidence="7">The sequence shown here is derived from an EMBL/GenBank/DDBJ whole genome shotgun (WGS) entry which is preliminary data.</text>
</comment>
<reference evidence="7 8" key="1">
    <citation type="submission" date="2016-10" db="EMBL/GenBank/DDBJ databases">
        <authorList>
            <person name="Varghese N."/>
            <person name="Submissions S."/>
        </authorList>
    </citation>
    <scope>NUCLEOTIDE SEQUENCE [LARGE SCALE GENOMIC DNA]</scope>
    <source>
        <strain evidence="7 8">WCC6</strain>
    </source>
</reference>
<accession>A0A1H2VG46</accession>
<dbReference type="Pfam" id="PF00392">
    <property type="entry name" value="GntR"/>
    <property type="match status" value="1"/>
</dbReference>
<dbReference type="SUPFAM" id="SSF53383">
    <property type="entry name" value="PLP-dependent transferases"/>
    <property type="match status" value="1"/>
</dbReference>
<evidence type="ECO:0000256" key="4">
    <source>
        <dbReference type="ARBA" id="ARBA00023125"/>
    </source>
</evidence>
<dbReference type="EMBL" id="FNOP01000004">
    <property type="protein sequence ID" value="SDW67180.1"/>
    <property type="molecule type" value="Genomic_DNA"/>
</dbReference>
<keyword evidence="7" id="KW-0032">Aminotransferase</keyword>
<keyword evidence="4" id="KW-0238">DNA-binding</keyword>
<keyword evidence="3" id="KW-0805">Transcription regulation</keyword>
<dbReference type="InterPro" id="IPR036390">
    <property type="entry name" value="WH_DNA-bd_sf"/>
</dbReference>
<evidence type="ECO:0000256" key="3">
    <source>
        <dbReference type="ARBA" id="ARBA00023015"/>
    </source>
</evidence>
<evidence type="ECO:0000313" key="8">
    <source>
        <dbReference type="Proteomes" id="UP000182379"/>
    </source>
</evidence>
<dbReference type="GO" id="GO:0003700">
    <property type="term" value="F:DNA-binding transcription factor activity"/>
    <property type="evidence" value="ECO:0007669"/>
    <property type="project" value="InterPro"/>
</dbReference>
<evidence type="ECO:0000259" key="6">
    <source>
        <dbReference type="PROSITE" id="PS50949"/>
    </source>
</evidence>
<name>A0A1H2VG46_ACIFE</name>
<dbReference type="GO" id="GO:0008483">
    <property type="term" value="F:transaminase activity"/>
    <property type="evidence" value="ECO:0007669"/>
    <property type="project" value="UniProtKB-KW"/>
</dbReference>